<evidence type="ECO:0000256" key="1">
    <source>
        <dbReference type="ARBA" id="ARBA00004255"/>
    </source>
</evidence>
<keyword evidence="6" id="KW-1185">Reference proteome</keyword>
<sequence>MCLLTAFLAPRTVTSPRSGPEGSICHSFSVTRAAYGPNRSPPGRVSLLSLTLRTGDPMERALPLADEFLLLALRENDGRLLVQSSVVRAGLAGAFLSELTLAGRITLAGDHITVSDPSPLGDPDLDAALGRIAGESKPRKPEWWVSRLIDNDLTKLRLARLTELGILDAEAFRILGLIPSKRHPARDAGPELEIRTRLAAALDAGHADDRTTTLLALAHASGLTSRLFGIKGRELRERVERVTQHDWAGKAVGRVLSAAALHAVLI</sequence>
<evidence type="ECO:0000313" key="5">
    <source>
        <dbReference type="EMBL" id="KAB2340996.1"/>
    </source>
</evidence>
<keyword evidence="3" id="KW-0446">Lipid-binding</keyword>
<evidence type="ECO:0000256" key="3">
    <source>
        <dbReference type="ARBA" id="ARBA00023121"/>
    </source>
</evidence>
<evidence type="ECO:0000313" key="6">
    <source>
        <dbReference type="Proteomes" id="UP000468735"/>
    </source>
</evidence>
<dbReference type="Gene3D" id="1.10.3630.10">
    <property type="entry name" value="yeast vps74-n-term truncation variant domain like"/>
    <property type="match status" value="1"/>
</dbReference>
<reference evidence="5 6" key="1">
    <citation type="submission" date="2019-09" db="EMBL/GenBank/DDBJ databases">
        <title>Actinomadura physcomitrii sp. nov., a novel actinomycete isolated from moss [Physcomitrium sphaericum (Ludw) Fuernr].</title>
        <authorList>
            <person name="Zhuang X."/>
            <person name="Liu C."/>
        </authorList>
    </citation>
    <scope>NUCLEOTIDE SEQUENCE [LARGE SCALE GENOMIC DNA]</scope>
    <source>
        <strain evidence="5 6">HMC1</strain>
    </source>
</reference>
<dbReference type="Proteomes" id="UP000468735">
    <property type="component" value="Unassembled WGS sequence"/>
</dbReference>
<accession>A0A6H9YGB3</accession>
<dbReference type="InterPro" id="IPR008628">
    <property type="entry name" value="GPP34-like"/>
</dbReference>
<proteinExistence type="predicted"/>
<keyword evidence="2" id="KW-0333">Golgi apparatus</keyword>
<keyword evidence="4" id="KW-0472">Membrane</keyword>
<dbReference type="AlphaFoldDB" id="A0A6H9YGB3"/>
<dbReference type="EMBL" id="WBMT01000027">
    <property type="protein sequence ID" value="KAB2340996.1"/>
    <property type="molecule type" value="Genomic_DNA"/>
</dbReference>
<protein>
    <submittedName>
        <fullName evidence="5">GPP34 family phosphoprotein</fullName>
    </submittedName>
</protein>
<evidence type="ECO:0000256" key="4">
    <source>
        <dbReference type="ARBA" id="ARBA00023136"/>
    </source>
</evidence>
<organism evidence="5 6">
    <name type="scientific">Actinomadura rudentiformis</name>
    <dbReference type="NCBI Taxonomy" id="359158"/>
    <lineage>
        <taxon>Bacteria</taxon>
        <taxon>Bacillati</taxon>
        <taxon>Actinomycetota</taxon>
        <taxon>Actinomycetes</taxon>
        <taxon>Streptosporangiales</taxon>
        <taxon>Thermomonosporaceae</taxon>
        <taxon>Actinomadura</taxon>
    </lineage>
</organism>
<dbReference type="GO" id="GO:0005737">
    <property type="term" value="C:cytoplasm"/>
    <property type="evidence" value="ECO:0007669"/>
    <property type="project" value="UniProtKB-ARBA"/>
</dbReference>
<evidence type="ECO:0000256" key="2">
    <source>
        <dbReference type="ARBA" id="ARBA00023034"/>
    </source>
</evidence>
<comment type="subcellular location">
    <subcellularLocation>
        <location evidence="1">Golgi apparatus membrane</location>
        <topology evidence="1">Peripheral membrane protein</topology>
        <orientation evidence="1">Cytoplasmic side</orientation>
    </subcellularLocation>
</comment>
<comment type="caution">
    <text evidence="5">The sequence shown here is derived from an EMBL/GenBank/DDBJ whole genome shotgun (WGS) entry which is preliminary data.</text>
</comment>
<dbReference type="InterPro" id="IPR038261">
    <property type="entry name" value="GPP34-like_sf"/>
</dbReference>
<name>A0A6H9YGB3_9ACTN</name>
<dbReference type="OrthoDB" id="3481473at2"/>
<gene>
    <name evidence="5" type="ORF">F8566_42595</name>
</gene>
<dbReference type="GO" id="GO:0012505">
    <property type="term" value="C:endomembrane system"/>
    <property type="evidence" value="ECO:0007669"/>
    <property type="project" value="UniProtKB-ARBA"/>
</dbReference>
<dbReference type="Pfam" id="PF05719">
    <property type="entry name" value="GPP34"/>
    <property type="match status" value="1"/>
</dbReference>
<dbReference type="GO" id="GO:0070273">
    <property type="term" value="F:phosphatidylinositol-4-phosphate binding"/>
    <property type="evidence" value="ECO:0007669"/>
    <property type="project" value="InterPro"/>
</dbReference>